<evidence type="ECO:0000313" key="2">
    <source>
        <dbReference type="EMBL" id="CAH9069341.1"/>
    </source>
</evidence>
<dbReference type="PANTHER" id="PTHR33116:SF80">
    <property type="entry name" value="REVERSE TRANSCRIPTASE ZINC-BINDING DOMAIN-CONTAINING PROTEIN"/>
    <property type="match status" value="1"/>
</dbReference>
<dbReference type="Pfam" id="PF00078">
    <property type="entry name" value="RVT_1"/>
    <property type="match status" value="1"/>
</dbReference>
<dbReference type="PROSITE" id="PS50878">
    <property type="entry name" value="RT_POL"/>
    <property type="match status" value="1"/>
</dbReference>
<organism evidence="2 3">
    <name type="scientific">Cuscuta epithymum</name>
    <dbReference type="NCBI Taxonomy" id="186058"/>
    <lineage>
        <taxon>Eukaryota</taxon>
        <taxon>Viridiplantae</taxon>
        <taxon>Streptophyta</taxon>
        <taxon>Embryophyta</taxon>
        <taxon>Tracheophyta</taxon>
        <taxon>Spermatophyta</taxon>
        <taxon>Magnoliopsida</taxon>
        <taxon>eudicotyledons</taxon>
        <taxon>Gunneridae</taxon>
        <taxon>Pentapetalae</taxon>
        <taxon>asterids</taxon>
        <taxon>lamiids</taxon>
        <taxon>Solanales</taxon>
        <taxon>Convolvulaceae</taxon>
        <taxon>Cuscuteae</taxon>
        <taxon>Cuscuta</taxon>
        <taxon>Cuscuta subgen. Cuscuta</taxon>
    </lineage>
</organism>
<protein>
    <recommendedName>
        <fullName evidence="1">Reverse transcriptase domain-containing protein</fullName>
    </recommendedName>
</protein>
<dbReference type="InterPro" id="IPR044730">
    <property type="entry name" value="RNase_H-like_dom_plant"/>
</dbReference>
<name>A0AAV0C993_9ASTE</name>
<dbReference type="InterPro" id="IPR036691">
    <property type="entry name" value="Endo/exonu/phosph_ase_sf"/>
</dbReference>
<dbReference type="Gene3D" id="3.60.10.10">
    <property type="entry name" value="Endonuclease/exonuclease/phosphatase"/>
    <property type="match status" value="1"/>
</dbReference>
<dbReference type="GO" id="GO:0003676">
    <property type="term" value="F:nucleic acid binding"/>
    <property type="evidence" value="ECO:0007669"/>
    <property type="project" value="InterPro"/>
</dbReference>
<feature type="domain" description="Reverse transcriptase" evidence="1">
    <location>
        <begin position="474"/>
        <end position="753"/>
    </location>
</feature>
<dbReference type="GO" id="GO:0004523">
    <property type="term" value="F:RNA-DNA hybrid ribonuclease activity"/>
    <property type="evidence" value="ECO:0007669"/>
    <property type="project" value="InterPro"/>
</dbReference>
<reference evidence="2" key="1">
    <citation type="submission" date="2022-07" db="EMBL/GenBank/DDBJ databases">
        <authorList>
            <person name="Macas J."/>
            <person name="Novak P."/>
            <person name="Neumann P."/>
        </authorList>
    </citation>
    <scope>NUCLEOTIDE SEQUENCE</scope>
</reference>
<dbReference type="SUPFAM" id="SSF53098">
    <property type="entry name" value="Ribonuclease H-like"/>
    <property type="match status" value="1"/>
</dbReference>
<dbReference type="CDD" id="cd01650">
    <property type="entry name" value="RT_nLTR_like"/>
    <property type="match status" value="1"/>
</dbReference>
<sequence>MNGLIWNVRGLAASGPRLSHLINKWRIHFFVAIEPLVDIDKADHYKMEFGFSNVVANNRTKVWIFWDSSSITISDVNWNSQFVHFKYSWCSSNGWITAIYAKHTHAERRELWAHLTQFASTIQTPWLVGGDFNTIMYNAEHKGDSIPNLTSMLEFKECVSQCNLIDIPYSGCQYTWTGVRSRGRLWRRLDRCLFNESFLDSFDQISVTNLNQAPSDHSPMLIQCLNNYHSGPKPFRFLNMWLTHNTFLNTVSQSWNDGFTGGGMQGLVIKLQKLKKDLKRWNKETFGNIFDDIKFSEQEVEKAEMDYLNSPSEENREVWQLKKALLLRKYKIERKYWKQKANVRWLKEGDSNTHYFHSYVKVRRRKQMISIIKDSEGRELSTLPDIGVAAVDFYSNLYAVDPLNTNNEILGNIPGILDQEDNNYLTGMPTEEEVKGAIWDLNQNGAPGPDGFNGKFFKKCWHIVGPDVVKAVQEFFIGIPPPRGFSSSLIVLIPKTEVPSTFSEFRPICLSNFNNKICTKVLASRLVKVLPKLISEEQAGFVKGRDISDQILIAQEMVHAIDKKVRGSNVIIKLDMAKAFDQLSWSYLFEVLDRFGFSDKFISLIRNNLQSTYLSIMINGSPQGFFQPKRGVKQGDPISPFLFILASEGFSRGIKARMEKGLIKPFWMGNKGYPISHLGFADDLLIFINGDARSLVNFKKFLEDYQSASGQTVNLEKSNFITGKQATYRSSTIHRIMGMRVSSLPMKYLGANLHKGMNKFQYCSNIINHFDSKLSPWQQKNLSQGGRLVLIKYVLNTIPNYVLATDKLPKRVISALEKKMASFLWGSTEGRRKFHWANWIKICFPTEEGGLGVRALSDVEKAFSLKLWWKWRTQDSPWCKFIKAKYSRGVDMQPRVTDSSVWRRLCGIHDIATNMCSVNDTGAIQWDPGINGCFSLSSAYHEIREQRSITFTDKHIWNTHQQMQIKVFLWKLLNSYLPTPDNLQRFHLNLQPSMCPFCRRSCVTTNHLFFDCSYTKRIWQHFMDIFGINMPSRSSVRQVLVLWWLEAGSKTMADIFKHNLPGIVCWHIWKAYTAYTWGDRAIPDSGHTISLIKLYTQQWAYKLAKTKRRKVESYLFTEWLLPTNFNFNNSRIQLIKWRRPTKAYKLNVDASYKPGMTTGGAILRNRTGELVWAVCFRIQALSSEEAELKALMTATELAIEEGFVGVQVETDATRSLDFISGGESGNLAGFRNLIRKAREKDCSFDHVFRQGNGPAHYLACQNYPAAQVVRFDRVSHLPAEVKNSYYADLFGFPSLRL</sequence>
<evidence type="ECO:0000259" key="1">
    <source>
        <dbReference type="PROSITE" id="PS50878"/>
    </source>
</evidence>
<proteinExistence type="predicted"/>
<dbReference type="InterPro" id="IPR026960">
    <property type="entry name" value="RVT-Znf"/>
</dbReference>
<dbReference type="SUPFAM" id="SSF56219">
    <property type="entry name" value="DNase I-like"/>
    <property type="match status" value="1"/>
</dbReference>
<dbReference type="EMBL" id="CAMAPF010000015">
    <property type="protein sequence ID" value="CAH9069341.1"/>
    <property type="molecule type" value="Genomic_DNA"/>
</dbReference>
<gene>
    <name evidence="2" type="ORF">CEPIT_LOCUS3079</name>
</gene>
<dbReference type="InterPro" id="IPR002156">
    <property type="entry name" value="RNaseH_domain"/>
</dbReference>
<evidence type="ECO:0000313" key="3">
    <source>
        <dbReference type="Proteomes" id="UP001152523"/>
    </source>
</evidence>
<dbReference type="Gene3D" id="3.30.420.10">
    <property type="entry name" value="Ribonuclease H-like superfamily/Ribonuclease H"/>
    <property type="match status" value="1"/>
</dbReference>
<dbReference type="InterPro" id="IPR012337">
    <property type="entry name" value="RNaseH-like_sf"/>
</dbReference>
<accession>A0AAV0C993</accession>
<keyword evidence="3" id="KW-1185">Reference proteome</keyword>
<dbReference type="SUPFAM" id="SSF56672">
    <property type="entry name" value="DNA/RNA polymerases"/>
    <property type="match status" value="1"/>
</dbReference>
<comment type="caution">
    <text evidence="2">The sequence shown here is derived from an EMBL/GenBank/DDBJ whole genome shotgun (WGS) entry which is preliminary data.</text>
</comment>
<dbReference type="InterPro" id="IPR000477">
    <property type="entry name" value="RT_dom"/>
</dbReference>
<dbReference type="CDD" id="cd06222">
    <property type="entry name" value="RNase_H_like"/>
    <property type="match status" value="1"/>
</dbReference>
<dbReference type="Pfam" id="PF13966">
    <property type="entry name" value="zf-RVT"/>
    <property type="match status" value="1"/>
</dbReference>
<dbReference type="Pfam" id="PF13456">
    <property type="entry name" value="RVT_3"/>
    <property type="match status" value="1"/>
</dbReference>
<dbReference type="InterPro" id="IPR036397">
    <property type="entry name" value="RNaseH_sf"/>
</dbReference>
<dbReference type="PANTHER" id="PTHR33116">
    <property type="entry name" value="REVERSE TRANSCRIPTASE ZINC-BINDING DOMAIN-CONTAINING PROTEIN-RELATED-RELATED"/>
    <property type="match status" value="1"/>
</dbReference>
<dbReference type="Proteomes" id="UP001152523">
    <property type="component" value="Unassembled WGS sequence"/>
</dbReference>
<dbReference type="InterPro" id="IPR043502">
    <property type="entry name" value="DNA/RNA_pol_sf"/>
</dbReference>